<accession>A0AAV5GJ88</accession>
<comment type="caution">
    <text evidence="2">The sequence shown here is derived from an EMBL/GenBank/DDBJ whole genome shotgun (WGS) entry which is preliminary data.</text>
</comment>
<dbReference type="InterPro" id="IPR011050">
    <property type="entry name" value="Pectin_lyase_fold/virulence"/>
</dbReference>
<gene>
    <name evidence="2" type="ORF">Rhopal_002096-T1</name>
</gene>
<name>A0AAV5GJ88_9BASI</name>
<protein>
    <recommendedName>
        <fullName evidence="4">Right handed beta helix domain-containing protein</fullName>
    </recommendedName>
</protein>
<feature type="signal peptide" evidence="1">
    <location>
        <begin position="1"/>
        <end position="21"/>
    </location>
</feature>
<evidence type="ECO:0000313" key="3">
    <source>
        <dbReference type="Proteomes" id="UP001342314"/>
    </source>
</evidence>
<evidence type="ECO:0008006" key="4">
    <source>
        <dbReference type="Google" id="ProtNLM"/>
    </source>
</evidence>
<sequence length="556" mass="58021">MIATAGQIALAAALFASLASAAPAAAKAKASPTLSIPYSRHTPSTAPTLRLLPVEALNHVWDDKDVPSLGGDDADDEGSMNSTSLATRSLIASEEALAARHLFAEDFADGSSIRARSFDAHDEEQVVKRSHVAAPVENAALLAKRRRQIRAACLDSTATDVTISSLFYYGGANTTVYLCQSATIATTGPVFFTAANQVLTTFGNPTGAIRATIRVTGSDQACAIYGVQAGADRAILRNVQVDGARPALGRTTQGLALIEMGGNTQGQQVTSVHAYEPRGWSALHTAEGTNLVCSGMLVSGNQIGPAGQPPPTNNQFPDDASWADGISHACKSSQVTNNLITDVTDGGIVIFGAPGSLVQGNTINSVSRQLLGGINMVDWSPFSGSFEGTVVQGNNLLANTAFMKIGIAIGGLSWGGDNRTEARTYGGTVQNNYILAGTNGGGYMEFGISVAGHRDAVIKGNTAKRGRFGGTDTSYCFPDTYPLPPPGPFVRDPYTTPGVTVSPASAWYQERAIVFAICRGPGPVTVYGSAVKRDGLDEFDPLEARNAPDIFDGIFV</sequence>
<feature type="chain" id="PRO_5043607620" description="Right handed beta helix domain-containing protein" evidence="1">
    <location>
        <begin position="22"/>
        <end position="556"/>
    </location>
</feature>
<dbReference type="SMART" id="SM00710">
    <property type="entry name" value="PbH1"/>
    <property type="match status" value="5"/>
</dbReference>
<keyword evidence="3" id="KW-1185">Reference proteome</keyword>
<dbReference type="Gene3D" id="2.160.20.10">
    <property type="entry name" value="Single-stranded right-handed beta-helix, Pectin lyase-like"/>
    <property type="match status" value="1"/>
</dbReference>
<dbReference type="InterPro" id="IPR006626">
    <property type="entry name" value="PbH1"/>
</dbReference>
<dbReference type="SUPFAM" id="SSF51126">
    <property type="entry name" value="Pectin lyase-like"/>
    <property type="match status" value="1"/>
</dbReference>
<evidence type="ECO:0000313" key="2">
    <source>
        <dbReference type="EMBL" id="GJN89122.1"/>
    </source>
</evidence>
<proteinExistence type="predicted"/>
<organism evidence="2 3">
    <name type="scientific">Rhodotorula paludigena</name>
    <dbReference type="NCBI Taxonomy" id="86838"/>
    <lineage>
        <taxon>Eukaryota</taxon>
        <taxon>Fungi</taxon>
        <taxon>Dikarya</taxon>
        <taxon>Basidiomycota</taxon>
        <taxon>Pucciniomycotina</taxon>
        <taxon>Microbotryomycetes</taxon>
        <taxon>Sporidiobolales</taxon>
        <taxon>Sporidiobolaceae</taxon>
        <taxon>Rhodotorula</taxon>
    </lineage>
</organism>
<dbReference type="InterPro" id="IPR012334">
    <property type="entry name" value="Pectin_lyas_fold"/>
</dbReference>
<dbReference type="EMBL" id="BQKY01000004">
    <property type="protein sequence ID" value="GJN89122.1"/>
    <property type="molecule type" value="Genomic_DNA"/>
</dbReference>
<keyword evidence="1" id="KW-0732">Signal</keyword>
<reference evidence="2 3" key="1">
    <citation type="submission" date="2021-12" db="EMBL/GenBank/DDBJ databases">
        <title>High titer production of polyol ester of fatty acids by Rhodotorula paludigena BS15 towards product separation-free biomass refinery.</title>
        <authorList>
            <person name="Mano J."/>
            <person name="Ono H."/>
            <person name="Tanaka T."/>
            <person name="Naito K."/>
            <person name="Sushida H."/>
            <person name="Ike M."/>
            <person name="Tokuyasu K."/>
            <person name="Kitaoka M."/>
        </authorList>
    </citation>
    <scope>NUCLEOTIDE SEQUENCE [LARGE SCALE GENOMIC DNA]</scope>
    <source>
        <strain evidence="2 3">BS15</strain>
    </source>
</reference>
<evidence type="ECO:0000256" key="1">
    <source>
        <dbReference type="SAM" id="SignalP"/>
    </source>
</evidence>
<dbReference type="Proteomes" id="UP001342314">
    <property type="component" value="Unassembled WGS sequence"/>
</dbReference>
<dbReference type="AlphaFoldDB" id="A0AAV5GJ88"/>